<reference evidence="2" key="2">
    <citation type="submission" date="2023-05" db="EMBL/GenBank/DDBJ databases">
        <authorList>
            <consortium name="Lawrence Berkeley National Laboratory"/>
            <person name="Steindorff A."/>
            <person name="Hensen N."/>
            <person name="Bonometti L."/>
            <person name="Westerberg I."/>
            <person name="Brannstrom I.O."/>
            <person name="Guillou S."/>
            <person name="Cros-Aarteil S."/>
            <person name="Calhoun S."/>
            <person name="Haridas S."/>
            <person name="Kuo A."/>
            <person name="Mondo S."/>
            <person name="Pangilinan J."/>
            <person name="Riley R."/>
            <person name="Labutti K."/>
            <person name="Andreopoulos B."/>
            <person name="Lipzen A."/>
            <person name="Chen C."/>
            <person name="Yanf M."/>
            <person name="Daum C."/>
            <person name="Ng V."/>
            <person name="Clum A."/>
            <person name="Ohm R."/>
            <person name="Martin F."/>
            <person name="Silar P."/>
            <person name="Natvig D."/>
            <person name="Lalanne C."/>
            <person name="Gautier V."/>
            <person name="Ament-Velasquez S.L."/>
            <person name="Kruys A."/>
            <person name="Hutchinson M.I."/>
            <person name="Powell A.J."/>
            <person name="Barry K."/>
            <person name="Miller A.N."/>
            <person name="Grigoriev I.V."/>
            <person name="Debuchy R."/>
            <person name="Gladieux P."/>
            <person name="Thoren M.H."/>
            <person name="Johannesson H."/>
        </authorList>
    </citation>
    <scope>NUCLEOTIDE SEQUENCE</scope>
    <source>
        <strain evidence="2">PSN293</strain>
    </source>
</reference>
<protein>
    <submittedName>
        <fullName evidence="2">Uncharacterized protein</fullName>
    </submittedName>
</protein>
<proteinExistence type="predicted"/>
<keyword evidence="1" id="KW-0732">Signal</keyword>
<accession>A0AAN6XYG4</accession>
<feature type="signal peptide" evidence="1">
    <location>
        <begin position="1"/>
        <end position="26"/>
    </location>
</feature>
<sequence length="190" mass="21603">MPQSKSKTTFISLFLVLVLQVCTTAAQWSVTTLNTFSPSGRPGSSPYSTLNTTITDKYGYYNAHSNKLSPSTAICFMNWQWGSREITPYNILFNCSNVDPNDTESHWSFEMRNATESEYPSPTTDFYLWFRRRRNDDQARQAPRNILYVGHARFKVGPGENMEGICGASGVCSYNLRKEKTPVLIERQVV</sequence>
<dbReference type="Proteomes" id="UP001301769">
    <property type="component" value="Unassembled WGS sequence"/>
</dbReference>
<dbReference type="AlphaFoldDB" id="A0AAN6XYG4"/>
<evidence type="ECO:0000256" key="1">
    <source>
        <dbReference type="SAM" id="SignalP"/>
    </source>
</evidence>
<evidence type="ECO:0000313" key="3">
    <source>
        <dbReference type="Proteomes" id="UP001301769"/>
    </source>
</evidence>
<feature type="chain" id="PRO_5042899913" evidence="1">
    <location>
        <begin position="27"/>
        <end position="190"/>
    </location>
</feature>
<keyword evidence="3" id="KW-1185">Reference proteome</keyword>
<reference evidence="2" key="1">
    <citation type="journal article" date="2023" name="Mol. Phylogenet. Evol.">
        <title>Genome-scale phylogeny and comparative genomics of the fungal order Sordariales.</title>
        <authorList>
            <person name="Hensen N."/>
            <person name="Bonometti L."/>
            <person name="Westerberg I."/>
            <person name="Brannstrom I.O."/>
            <person name="Guillou S."/>
            <person name="Cros-Aarteil S."/>
            <person name="Calhoun S."/>
            <person name="Haridas S."/>
            <person name="Kuo A."/>
            <person name="Mondo S."/>
            <person name="Pangilinan J."/>
            <person name="Riley R."/>
            <person name="LaButti K."/>
            <person name="Andreopoulos B."/>
            <person name="Lipzen A."/>
            <person name="Chen C."/>
            <person name="Yan M."/>
            <person name="Daum C."/>
            <person name="Ng V."/>
            <person name="Clum A."/>
            <person name="Steindorff A."/>
            <person name="Ohm R.A."/>
            <person name="Martin F."/>
            <person name="Silar P."/>
            <person name="Natvig D.O."/>
            <person name="Lalanne C."/>
            <person name="Gautier V."/>
            <person name="Ament-Velasquez S.L."/>
            <person name="Kruys A."/>
            <person name="Hutchinson M.I."/>
            <person name="Powell A.J."/>
            <person name="Barry K."/>
            <person name="Miller A.N."/>
            <person name="Grigoriev I.V."/>
            <person name="Debuchy R."/>
            <person name="Gladieux P."/>
            <person name="Hiltunen Thoren M."/>
            <person name="Johannesson H."/>
        </authorList>
    </citation>
    <scope>NUCLEOTIDE SEQUENCE</scope>
    <source>
        <strain evidence="2">PSN293</strain>
    </source>
</reference>
<gene>
    <name evidence="2" type="ORF">QBC37DRAFT_295583</name>
</gene>
<evidence type="ECO:0000313" key="2">
    <source>
        <dbReference type="EMBL" id="KAK4208965.1"/>
    </source>
</evidence>
<dbReference type="EMBL" id="MU858221">
    <property type="protein sequence ID" value="KAK4208965.1"/>
    <property type="molecule type" value="Genomic_DNA"/>
</dbReference>
<name>A0AAN6XYG4_9PEZI</name>
<comment type="caution">
    <text evidence="2">The sequence shown here is derived from an EMBL/GenBank/DDBJ whole genome shotgun (WGS) entry which is preliminary data.</text>
</comment>
<organism evidence="2 3">
    <name type="scientific">Rhypophila decipiens</name>
    <dbReference type="NCBI Taxonomy" id="261697"/>
    <lineage>
        <taxon>Eukaryota</taxon>
        <taxon>Fungi</taxon>
        <taxon>Dikarya</taxon>
        <taxon>Ascomycota</taxon>
        <taxon>Pezizomycotina</taxon>
        <taxon>Sordariomycetes</taxon>
        <taxon>Sordariomycetidae</taxon>
        <taxon>Sordariales</taxon>
        <taxon>Naviculisporaceae</taxon>
        <taxon>Rhypophila</taxon>
    </lineage>
</organism>